<protein>
    <submittedName>
        <fullName evidence="1">Putative glycosyl transferase</fullName>
    </submittedName>
</protein>
<dbReference type="AlphaFoldDB" id="A0A1L3I896"/>
<sequence length="252" mass="28388">MTPDWTALDKELARWQDEGLILPVWWRDDDAIAPTAHLDRLTNLSERLALPAHLAIVARDATHELAKQVTATDTLVPVVHGWAHQNHAPAQEKKTEFGSHRPIDDVLVDAENGLSRMREMFGDDLRPMFVPPWNRIAPELEPWLAGIGFTALSTFTPRQRAKAAPGLWQINTHLDPIDWRGARALVPPTLLLSQVVTQLAARRKGNADVAEPYGILTHHLVQDDATWGFCEDLMRRLLDGPGRAWVFDERII</sequence>
<reference evidence="2" key="1">
    <citation type="submission" date="2016-07" db="EMBL/GenBank/DDBJ databases">
        <title>Phaeobacter portensis sp. nov., a tropodithietic acid producing bacterium isolated from a German harbor.</title>
        <authorList>
            <person name="Freese H.M."/>
            <person name="Bunk B."/>
            <person name="Breider S."/>
            <person name="Brinkhoff T."/>
        </authorList>
    </citation>
    <scope>NUCLEOTIDE SEQUENCE [LARGE SCALE GENOMIC DNA]</scope>
    <source>
        <strain evidence="2">P97</strain>
    </source>
</reference>
<dbReference type="EMBL" id="CP016364">
    <property type="protein sequence ID" value="APG48296.1"/>
    <property type="molecule type" value="Genomic_DNA"/>
</dbReference>
<dbReference type="InterPro" id="IPR011330">
    <property type="entry name" value="Glyco_hydro/deAcase_b/a-brl"/>
</dbReference>
<dbReference type="Proteomes" id="UP000183859">
    <property type="component" value="Chromosome"/>
</dbReference>
<evidence type="ECO:0000313" key="1">
    <source>
        <dbReference type="EMBL" id="APG48296.1"/>
    </source>
</evidence>
<dbReference type="STRING" id="1844006.PhaeoP97_02921"/>
<evidence type="ECO:0000313" key="2">
    <source>
        <dbReference type="Proteomes" id="UP000183859"/>
    </source>
</evidence>
<dbReference type="OrthoDB" id="6086702at2"/>
<organism evidence="1 2">
    <name type="scientific">Phaeobacter porticola</name>
    <dbReference type="NCBI Taxonomy" id="1844006"/>
    <lineage>
        <taxon>Bacteria</taxon>
        <taxon>Pseudomonadati</taxon>
        <taxon>Pseudomonadota</taxon>
        <taxon>Alphaproteobacteria</taxon>
        <taxon>Rhodobacterales</taxon>
        <taxon>Roseobacteraceae</taxon>
        <taxon>Phaeobacter</taxon>
    </lineage>
</organism>
<dbReference type="InterPro" id="IPR049591">
    <property type="entry name" value="CE4_u4-like"/>
</dbReference>
<dbReference type="RefSeq" id="WP_072505650.1">
    <property type="nucleotide sequence ID" value="NZ_CP016364.1"/>
</dbReference>
<dbReference type="GO" id="GO:0005975">
    <property type="term" value="P:carbohydrate metabolic process"/>
    <property type="evidence" value="ECO:0007669"/>
    <property type="project" value="InterPro"/>
</dbReference>
<dbReference type="GO" id="GO:0016740">
    <property type="term" value="F:transferase activity"/>
    <property type="evidence" value="ECO:0007669"/>
    <property type="project" value="UniProtKB-KW"/>
</dbReference>
<proteinExistence type="predicted"/>
<dbReference type="SUPFAM" id="SSF88713">
    <property type="entry name" value="Glycoside hydrolase/deacetylase"/>
    <property type="match status" value="1"/>
</dbReference>
<dbReference type="Gene3D" id="3.20.20.370">
    <property type="entry name" value="Glycoside hydrolase/deacetylase"/>
    <property type="match status" value="1"/>
</dbReference>
<gene>
    <name evidence="1" type="ORF">PhaeoP97_02921</name>
</gene>
<name>A0A1L3I896_9RHOB</name>
<dbReference type="CDD" id="cd10928">
    <property type="entry name" value="CE4_u4"/>
    <property type="match status" value="1"/>
</dbReference>
<dbReference type="KEGG" id="php:PhaeoP97_02921"/>
<accession>A0A1L3I896</accession>
<keyword evidence="1" id="KW-0808">Transferase</keyword>
<keyword evidence="2" id="KW-1185">Reference proteome</keyword>